<protein>
    <submittedName>
        <fullName evidence="1">Uncharacterized protein</fullName>
    </submittedName>
</protein>
<accession>A0A0F9UXD8</accession>
<proteinExistence type="predicted"/>
<evidence type="ECO:0000313" key="1">
    <source>
        <dbReference type="EMBL" id="KKN65846.1"/>
    </source>
</evidence>
<dbReference type="EMBL" id="LAZR01000515">
    <property type="protein sequence ID" value="KKN65846.1"/>
    <property type="molecule type" value="Genomic_DNA"/>
</dbReference>
<sequence length="105" mass="12481">MKERISNLNLLKHFEVKHIEKGVYKEGFLAGLRLATNFKKYGRCFCKGSSIFRPICYECQEWLKQNIEKFNNKLRNKLYNLETIKEIDASVVSYEIEELKKEQKG</sequence>
<dbReference type="AlphaFoldDB" id="A0A0F9UXD8"/>
<gene>
    <name evidence="1" type="ORF">LCGC14_0477820</name>
</gene>
<comment type="caution">
    <text evidence="1">The sequence shown here is derived from an EMBL/GenBank/DDBJ whole genome shotgun (WGS) entry which is preliminary data.</text>
</comment>
<reference evidence="1" key="1">
    <citation type="journal article" date="2015" name="Nature">
        <title>Complex archaea that bridge the gap between prokaryotes and eukaryotes.</title>
        <authorList>
            <person name="Spang A."/>
            <person name="Saw J.H."/>
            <person name="Jorgensen S.L."/>
            <person name="Zaremba-Niedzwiedzka K."/>
            <person name="Martijn J."/>
            <person name="Lind A.E."/>
            <person name="van Eijk R."/>
            <person name="Schleper C."/>
            <person name="Guy L."/>
            <person name="Ettema T.J."/>
        </authorList>
    </citation>
    <scope>NUCLEOTIDE SEQUENCE</scope>
</reference>
<organism evidence="1">
    <name type="scientific">marine sediment metagenome</name>
    <dbReference type="NCBI Taxonomy" id="412755"/>
    <lineage>
        <taxon>unclassified sequences</taxon>
        <taxon>metagenomes</taxon>
        <taxon>ecological metagenomes</taxon>
    </lineage>
</organism>
<name>A0A0F9UXD8_9ZZZZ</name>